<sequence length="140" mass="16036">MPHIPLTRQSLGGPRLVDGATIRWVHNWLDTHSQRVVINSSQSCWKGITIEFPQRSVLGLVLFNIFINNLDDGIESTLTKFSDDTKLGEVTTALEDRVIIQKDLDKLEKWSEVNRMKFNKDKCKVLHLKEQSVSHIQNGK</sequence>
<feature type="domain" description="Reverse transcriptase" evidence="1">
    <location>
        <begin position="22"/>
        <end position="127"/>
    </location>
</feature>
<organism evidence="2 3">
    <name type="scientific">Pelodiscus sinensis</name>
    <name type="common">Chinese softshell turtle</name>
    <name type="synonym">Trionyx sinensis</name>
    <dbReference type="NCBI Taxonomy" id="13735"/>
    <lineage>
        <taxon>Eukaryota</taxon>
        <taxon>Metazoa</taxon>
        <taxon>Chordata</taxon>
        <taxon>Craniata</taxon>
        <taxon>Vertebrata</taxon>
        <taxon>Euteleostomi</taxon>
        <taxon>Archelosauria</taxon>
        <taxon>Testudinata</taxon>
        <taxon>Testudines</taxon>
        <taxon>Cryptodira</taxon>
        <taxon>Trionychia</taxon>
        <taxon>Trionychidae</taxon>
        <taxon>Pelodiscus</taxon>
    </lineage>
</organism>
<dbReference type="Pfam" id="PF00078">
    <property type="entry name" value="RVT_1"/>
    <property type="match status" value="1"/>
</dbReference>
<proteinExistence type="predicted"/>
<dbReference type="GeneTree" id="ENSGT01030000234712"/>
<protein>
    <recommendedName>
        <fullName evidence="1">Reverse transcriptase domain-containing protein</fullName>
    </recommendedName>
</protein>
<dbReference type="OMA" id="ELSTNCK"/>
<accession>K7EYP9</accession>
<dbReference type="Ensembl" id="ENSPSIT00000000909.1">
    <property type="protein sequence ID" value="ENSPSIP00000000909.1"/>
    <property type="gene ID" value="ENSPSIG00000000908.1"/>
</dbReference>
<dbReference type="PANTHER" id="PTHR33332">
    <property type="entry name" value="REVERSE TRANSCRIPTASE DOMAIN-CONTAINING PROTEIN"/>
    <property type="match status" value="1"/>
</dbReference>
<reference evidence="2" key="4">
    <citation type="submission" date="2025-09" db="UniProtKB">
        <authorList>
            <consortium name="Ensembl"/>
        </authorList>
    </citation>
    <scope>IDENTIFICATION</scope>
</reference>
<dbReference type="Proteomes" id="UP000007267">
    <property type="component" value="Unassembled WGS sequence"/>
</dbReference>
<dbReference type="EMBL" id="AGCU01042634">
    <property type="status" value="NOT_ANNOTATED_CDS"/>
    <property type="molecule type" value="Genomic_DNA"/>
</dbReference>
<reference evidence="3" key="2">
    <citation type="journal article" date="2013" name="Nat. Genet.">
        <title>The draft genomes of soft-shell turtle and green sea turtle yield insights into the development and evolution of the turtle-specific body plan.</title>
        <authorList>
            <person name="Wang Z."/>
            <person name="Pascual-Anaya J."/>
            <person name="Zadissa A."/>
            <person name="Li W."/>
            <person name="Niimura Y."/>
            <person name="Huang Z."/>
            <person name="Li C."/>
            <person name="White S."/>
            <person name="Xiong Z."/>
            <person name="Fang D."/>
            <person name="Wang B."/>
            <person name="Ming Y."/>
            <person name="Chen Y."/>
            <person name="Zheng Y."/>
            <person name="Kuraku S."/>
            <person name="Pignatelli M."/>
            <person name="Herrero J."/>
            <person name="Beal K."/>
            <person name="Nozawa M."/>
            <person name="Li Q."/>
            <person name="Wang J."/>
            <person name="Zhang H."/>
            <person name="Yu L."/>
            <person name="Shigenobu S."/>
            <person name="Wang J."/>
            <person name="Liu J."/>
            <person name="Flicek P."/>
            <person name="Searle S."/>
            <person name="Wang J."/>
            <person name="Kuratani S."/>
            <person name="Yin Y."/>
            <person name="Aken B."/>
            <person name="Zhang G."/>
            <person name="Irie N."/>
        </authorList>
    </citation>
    <scope>NUCLEOTIDE SEQUENCE [LARGE SCALE GENOMIC DNA]</scope>
    <source>
        <strain evidence="3">Daiwa-1</strain>
    </source>
</reference>
<name>K7EYP9_PELSI</name>
<dbReference type="InterPro" id="IPR000477">
    <property type="entry name" value="RT_dom"/>
</dbReference>
<dbReference type="AlphaFoldDB" id="K7EYP9"/>
<evidence type="ECO:0000259" key="1">
    <source>
        <dbReference type="Pfam" id="PF00078"/>
    </source>
</evidence>
<evidence type="ECO:0000313" key="2">
    <source>
        <dbReference type="Ensembl" id="ENSPSIP00000000909.1"/>
    </source>
</evidence>
<reference evidence="2" key="3">
    <citation type="submission" date="2025-08" db="UniProtKB">
        <authorList>
            <consortium name="Ensembl"/>
        </authorList>
    </citation>
    <scope>IDENTIFICATION</scope>
</reference>
<evidence type="ECO:0000313" key="3">
    <source>
        <dbReference type="Proteomes" id="UP000007267"/>
    </source>
</evidence>
<reference evidence="3" key="1">
    <citation type="submission" date="2011-10" db="EMBL/GenBank/DDBJ databases">
        <authorList>
            <consortium name="Soft-shell Turtle Genome Consortium"/>
        </authorList>
    </citation>
    <scope>NUCLEOTIDE SEQUENCE [LARGE SCALE GENOMIC DNA]</scope>
    <source>
        <strain evidence="3">Daiwa-1</strain>
    </source>
</reference>
<dbReference type="HOGENOM" id="CLU_000680_13_9_1"/>
<keyword evidence="3" id="KW-1185">Reference proteome</keyword>